<dbReference type="Pfam" id="PF17107">
    <property type="entry name" value="SesA"/>
    <property type="match status" value="1"/>
</dbReference>
<reference evidence="3 4" key="1">
    <citation type="journal article" date="2016" name="Front. Microbiol.">
        <title>Genome and transcriptome sequences reveal the specific parasitism of the nematophagous Purpureocillium lilacinum 36-1.</title>
        <authorList>
            <person name="Xie J."/>
            <person name="Li S."/>
            <person name="Mo C."/>
            <person name="Xiao X."/>
            <person name="Peng D."/>
            <person name="Wang G."/>
            <person name="Xiao Y."/>
        </authorList>
    </citation>
    <scope>NUCLEOTIDE SEQUENCE [LARGE SCALE GENOMIC DNA]</scope>
    <source>
        <strain evidence="3 4">36-1</strain>
    </source>
</reference>
<evidence type="ECO:0008006" key="5">
    <source>
        <dbReference type="Google" id="ProtNLM"/>
    </source>
</evidence>
<evidence type="ECO:0000259" key="1">
    <source>
        <dbReference type="Pfam" id="PF17106"/>
    </source>
</evidence>
<gene>
    <name evidence="3" type="ORF">PCL_01208</name>
</gene>
<accession>A0A2U3DP03</accession>
<dbReference type="AlphaFoldDB" id="A0A2U3DP03"/>
<dbReference type="EMBL" id="LCWV01000139">
    <property type="protein sequence ID" value="PWI63975.1"/>
    <property type="molecule type" value="Genomic_DNA"/>
</dbReference>
<feature type="domain" description="NACHT-NTPase and P-loop NTPases N-terminal" evidence="2">
    <location>
        <begin position="28"/>
        <end position="140"/>
    </location>
</feature>
<protein>
    <recommendedName>
        <fullName evidence="5">NACHT-NTPase and P-loop NTPases N-terminal domain-containing protein</fullName>
    </recommendedName>
</protein>
<sequence>MSSMESIPTLPHLELTSNTATTARSMFSSIIDTVQTAGAHYESVKEDMSLREAFHGAGRGLSLVNQALRAAQYTSRGGSSRAMELLKSCQRKGESSEQIFRAVAEAPKTSRLEEYQVMVRQNNPEHTVEGLVVGMMKDLCAAADDLAIQDQVKGLNEAIKHLSRVEPSIAKEWSGDRFTHYGSGDMLNAPNGVVNKSEGHGNHFPGASFTGTVSFASK</sequence>
<name>A0A2U3DP03_PURLI</name>
<evidence type="ECO:0000313" key="4">
    <source>
        <dbReference type="Proteomes" id="UP000245956"/>
    </source>
</evidence>
<dbReference type="InterPro" id="IPR031352">
    <property type="entry name" value="SesA"/>
</dbReference>
<dbReference type="Proteomes" id="UP000245956">
    <property type="component" value="Unassembled WGS sequence"/>
</dbReference>
<evidence type="ECO:0000259" key="2">
    <source>
        <dbReference type="Pfam" id="PF17107"/>
    </source>
</evidence>
<comment type="caution">
    <text evidence="3">The sequence shown here is derived from an EMBL/GenBank/DDBJ whole genome shotgun (WGS) entry which is preliminary data.</text>
</comment>
<evidence type="ECO:0000313" key="3">
    <source>
        <dbReference type="EMBL" id="PWI63975.1"/>
    </source>
</evidence>
<dbReference type="Pfam" id="PF17106">
    <property type="entry name" value="NACHT_sigma"/>
    <property type="match status" value="1"/>
</dbReference>
<organism evidence="3 4">
    <name type="scientific">Purpureocillium lilacinum</name>
    <name type="common">Paecilomyces lilacinus</name>
    <dbReference type="NCBI Taxonomy" id="33203"/>
    <lineage>
        <taxon>Eukaryota</taxon>
        <taxon>Fungi</taxon>
        <taxon>Dikarya</taxon>
        <taxon>Ascomycota</taxon>
        <taxon>Pezizomycotina</taxon>
        <taxon>Sordariomycetes</taxon>
        <taxon>Hypocreomycetidae</taxon>
        <taxon>Hypocreales</taxon>
        <taxon>Ophiocordycipitaceae</taxon>
        <taxon>Purpureocillium</taxon>
    </lineage>
</organism>
<dbReference type="InterPro" id="IPR031353">
    <property type="entry name" value="NACHT_sigma"/>
</dbReference>
<proteinExistence type="predicted"/>
<feature type="domain" description="NACHT-NTPase sigma" evidence="1">
    <location>
        <begin position="176"/>
        <end position="215"/>
    </location>
</feature>